<organism evidence="4 5">
    <name type="scientific">Kalanchoe fedtschenkoi</name>
    <name type="common">Lavender scallops</name>
    <name type="synonym">South American air plant</name>
    <dbReference type="NCBI Taxonomy" id="63787"/>
    <lineage>
        <taxon>Eukaryota</taxon>
        <taxon>Viridiplantae</taxon>
        <taxon>Streptophyta</taxon>
        <taxon>Embryophyta</taxon>
        <taxon>Tracheophyta</taxon>
        <taxon>Spermatophyta</taxon>
        <taxon>Magnoliopsida</taxon>
        <taxon>eudicotyledons</taxon>
        <taxon>Gunneridae</taxon>
        <taxon>Pentapetalae</taxon>
        <taxon>Saxifragales</taxon>
        <taxon>Crassulaceae</taxon>
        <taxon>Kalanchoe</taxon>
    </lineage>
</organism>
<dbReference type="GO" id="GO:0010089">
    <property type="term" value="P:xylem development"/>
    <property type="evidence" value="ECO:0007669"/>
    <property type="project" value="EnsemblPlants"/>
</dbReference>
<dbReference type="GO" id="GO:0010311">
    <property type="term" value="P:lateral root formation"/>
    <property type="evidence" value="ECO:0007669"/>
    <property type="project" value="EnsemblPlants"/>
</dbReference>
<feature type="domain" description="LOB" evidence="3">
    <location>
        <begin position="33"/>
        <end position="135"/>
    </location>
</feature>
<dbReference type="GO" id="GO:1990110">
    <property type="term" value="P:callus formation"/>
    <property type="evidence" value="ECO:0007669"/>
    <property type="project" value="EnsemblPlants"/>
</dbReference>
<dbReference type="Proteomes" id="UP000594263">
    <property type="component" value="Unplaced"/>
</dbReference>
<feature type="region of interest" description="Disordered" evidence="2">
    <location>
        <begin position="1"/>
        <end position="25"/>
    </location>
</feature>
<evidence type="ECO:0000313" key="4">
    <source>
        <dbReference type="EnsemblPlants" id="Kaladp0016s0160.1.v1.1"/>
    </source>
</evidence>
<accession>A0A7N0T0G2</accession>
<dbReference type="AlphaFoldDB" id="A0A7N0T0G2"/>
<comment type="similarity">
    <text evidence="1">Belongs to the LOB domain-containing protein family.</text>
</comment>
<keyword evidence="5" id="KW-1185">Reference proteome</keyword>
<protein>
    <recommendedName>
        <fullName evidence="3">LOB domain-containing protein</fullName>
    </recommendedName>
</protein>
<dbReference type="GO" id="GO:0046982">
    <property type="term" value="F:protein heterodimerization activity"/>
    <property type="evidence" value="ECO:0007669"/>
    <property type="project" value="EnsemblPlants"/>
</dbReference>
<dbReference type="InterPro" id="IPR004883">
    <property type="entry name" value="LOB"/>
</dbReference>
<dbReference type="Gramene" id="Kaladp0016s0160.1.v1.1">
    <property type="protein sequence ID" value="Kaladp0016s0160.1.v1.1"/>
    <property type="gene ID" value="Kaladp0016s0160.v1.1"/>
</dbReference>
<dbReference type="GO" id="GO:0001216">
    <property type="term" value="F:DNA-binding transcription activator activity"/>
    <property type="evidence" value="ECO:0007669"/>
    <property type="project" value="EnsemblPlants"/>
</dbReference>
<dbReference type="OMA" id="FDPPPQW"/>
<dbReference type="Pfam" id="PF03195">
    <property type="entry name" value="LOB"/>
    <property type="match status" value="1"/>
</dbReference>
<feature type="region of interest" description="Disordered" evidence="2">
    <location>
        <begin position="145"/>
        <end position="164"/>
    </location>
</feature>
<feature type="compositionally biased region" description="Gly residues" evidence="2">
    <location>
        <begin position="233"/>
        <end position="245"/>
    </location>
</feature>
<evidence type="ECO:0000313" key="5">
    <source>
        <dbReference type="Proteomes" id="UP000594263"/>
    </source>
</evidence>
<proteinExistence type="inferred from homology"/>
<dbReference type="GO" id="GO:0009755">
    <property type="term" value="P:hormone-mediated signaling pathway"/>
    <property type="evidence" value="ECO:0007669"/>
    <property type="project" value="TreeGrafter"/>
</dbReference>
<dbReference type="GO" id="GO:0000987">
    <property type="term" value="F:cis-regulatory region sequence-specific DNA binding"/>
    <property type="evidence" value="ECO:0007669"/>
    <property type="project" value="EnsemblPlants"/>
</dbReference>
<dbReference type="GO" id="GO:0005634">
    <property type="term" value="C:nucleus"/>
    <property type="evidence" value="ECO:0007669"/>
    <property type="project" value="EnsemblPlants"/>
</dbReference>
<name>A0A7N0T0G2_KALFE</name>
<reference evidence="4" key="1">
    <citation type="submission" date="2021-01" db="UniProtKB">
        <authorList>
            <consortium name="EnsemblPlants"/>
        </authorList>
    </citation>
    <scope>IDENTIFICATION</scope>
</reference>
<feature type="region of interest" description="Disordered" evidence="2">
    <location>
        <begin position="218"/>
        <end position="287"/>
    </location>
</feature>
<dbReference type="EnsemblPlants" id="Kaladp0016s0160.1.v1.1">
    <property type="protein sequence ID" value="Kaladp0016s0160.1.v1.1"/>
    <property type="gene ID" value="Kaladp0016s0160.v1.1"/>
</dbReference>
<dbReference type="PANTHER" id="PTHR31529">
    <property type="entry name" value="LOB DOMAIN CONTAINING PROTEIN"/>
    <property type="match status" value="1"/>
</dbReference>
<sequence length="287" mass="29390">MSSNPTIGCAPGGSSSGGGGGGGAGGGGGGGGGPCGACKFLRRKCVEGCIFAPYFDSEQGSAHFAAVHKVFGASNVSKMLQHVPLPKRLDAVVTICYEAQARLRNPVYGCVAHIFALQQQVVNLQGEISYLQAHLANLELQTPPVQPPAPPPHNPLPHFSISDLPTASAMPPTFDVSSLLFDPVTQWPQLQPMHPQHHQQASDLNNPNTRDQYVTLAIPHPSSDGAQNLAPGGAAGTSGSGGGDAQGLARELLLRHGSSYRASGASSSGAVHGSCSEAQRPSGGQPK</sequence>
<dbReference type="PANTHER" id="PTHR31529:SF4">
    <property type="entry name" value="LOB DOMAIN-CONTAINING PROTEIN 30"/>
    <property type="match status" value="1"/>
</dbReference>
<dbReference type="PROSITE" id="PS50891">
    <property type="entry name" value="LOB"/>
    <property type="match status" value="1"/>
</dbReference>
<feature type="compositionally biased region" description="Gly residues" evidence="2">
    <location>
        <begin position="10"/>
        <end position="25"/>
    </location>
</feature>
<evidence type="ECO:0000256" key="2">
    <source>
        <dbReference type="SAM" id="MobiDB-lite"/>
    </source>
</evidence>
<evidence type="ECO:0000259" key="3">
    <source>
        <dbReference type="PROSITE" id="PS50891"/>
    </source>
</evidence>
<evidence type="ECO:0000256" key="1">
    <source>
        <dbReference type="ARBA" id="ARBA00005474"/>
    </source>
</evidence>
<feature type="compositionally biased region" description="Pro residues" evidence="2">
    <location>
        <begin position="145"/>
        <end position="155"/>
    </location>
</feature>
<feature type="compositionally biased region" description="Low complexity" evidence="2">
    <location>
        <begin position="257"/>
        <end position="276"/>
    </location>
</feature>